<comment type="caution">
    <text evidence="1">The sequence shown here is derived from an EMBL/GenBank/DDBJ whole genome shotgun (WGS) entry which is preliminary data.</text>
</comment>
<reference evidence="1 2" key="1">
    <citation type="submission" date="2014-06" db="EMBL/GenBank/DDBJ databases">
        <title>Whole Genome Sequences of Three Symbiotic Endozoicomonas Bacteria.</title>
        <authorList>
            <person name="Neave M.J."/>
            <person name="Apprill A."/>
            <person name="Voolstra C.R."/>
        </authorList>
    </citation>
    <scope>NUCLEOTIDE SEQUENCE [LARGE SCALE GENOMIC DNA]</scope>
    <source>
        <strain evidence="1 2">DSM 25634</strain>
    </source>
</reference>
<dbReference type="Proteomes" id="UP000028073">
    <property type="component" value="Unassembled WGS sequence"/>
</dbReference>
<dbReference type="OrthoDB" id="572228at2"/>
<keyword evidence="1" id="KW-0223">Dioxygenase</keyword>
<gene>
    <name evidence="1" type="ORF">GZ78_00225</name>
</gene>
<dbReference type="InterPro" id="IPR014980">
    <property type="entry name" value="DOPA_dioxygen"/>
</dbReference>
<evidence type="ECO:0000313" key="1">
    <source>
        <dbReference type="EMBL" id="KEQ18607.1"/>
    </source>
</evidence>
<proteinExistence type="predicted"/>
<dbReference type="PANTHER" id="PTHR36423:SF2">
    <property type="entry name" value="AFR070WP"/>
    <property type="match status" value="1"/>
</dbReference>
<dbReference type="EMBL" id="JOKH01000001">
    <property type="protein sequence ID" value="KEQ18607.1"/>
    <property type="molecule type" value="Genomic_DNA"/>
</dbReference>
<dbReference type="GO" id="GO:0051213">
    <property type="term" value="F:dioxygenase activity"/>
    <property type="evidence" value="ECO:0007669"/>
    <property type="project" value="UniProtKB-KW"/>
</dbReference>
<dbReference type="SUPFAM" id="SSF143410">
    <property type="entry name" value="DOPA-like"/>
    <property type="match status" value="1"/>
</dbReference>
<dbReference type="eggNOG" id="COG3805">
    <property type="taxonomic scope" value="Bacteria"/>
</dbReference>
<dbReference type="Pfam" id="PF08883">
    <property type="entry name" value="DOPA_dioxygen"/>
    <property type="match status" value="1"/>
</dbReference>
<dbReference type="PIRSF" id="PIRSF028139">
    <property type="entry name" value="DOPA-diox_rel_Mll2280"/>
    <property type="match status" value="1"/>
</dbReference>
<keyword evidence="2" id="KW-1185">Reference proteome</keyword>
<dbReference type="AlphaFoldDB" id="A0A081NJI4"/>
<organism evidence="1 2">
    <name type="scientific">Endozoicomonas numazuensis</name>
    <dbReference type="NCBI Taxonomy" id="1137799"/>
    <lineage>
        <taxon>Bacteria</taxon>
        <taxon>Pseudomonadati</taxon>
        <taxon>Pseudomonadota</taxon>
        <taxon>Gammaproteobacteria</taxon>
        <taxon>Oceanospirillales</taxon>
        <taxon>Endozoicomonadaceae</taxon>
        <taxon>Endozoicomonas</taxon>
    </lineage>
</organism>
<name>A0A081NJI4_9GAMM</name>
<protein>
    <submittedName>
        <fullName evidence="1">4,5-dioxygenase</fullName>
    </submittedName>
</protein>
<dbReference type="Gene3D" id="3.30.70.1240">
    <property type="entry name" value="DOPA-like domains"/>
    <property type="match status" value="1"/>
</dbReference>
<dbReference type="RefSeq" id="WP_034831811.1">
    <property type="nucleotide sequence ID" value="NZ_JOKH01000001.1"/>
</dbReference>
<dbReference type="InterPro" id="IPR023389">
    <property type="entry name" value="DOPA-like_sf"/>
</dbReference>
<sequence length="110" mass="12782">MTDVIKGYHAHIYFNEETYPVAESVIEKANQLFDVTVGRMHRKPVGPHPEWSCQLAFKNEEFAKLIPWLALNRKGLTVFTHPLTQDDLKDHTDYALWMGSIEPLNLKIFQ</sequence>
<accession>A0A081NJI4</accession>
<keyword evidence="1" id="KW-0560">Oxidoreductase</keyword>
<dbReference type="PANTHER" id="PTHR36423">
    <property type="entry name" value="AFR070WP"/>
    <property type="match status" value="1"/>
</dbReference>
<evidence type="ECO:0000313" key="2">
    <source>
        <dbReference type="Proteomes" id="UP000028073"/>
    </source>
</evidence>